<feature type="repeat" description="TPR" evidence="3">
    <location>
        <begin position="499"/>
        <end position="532"/>
    </location>
</feature>
<evidence type="ECO:0000256" key="2">
    <source>
        <dbReference type="ARBA" id="ARBA00022803"/>
    </source>
</evidence>
<comment type="caution">
    <text evidence="5">The sequence shown here is derived from an EMBL/GenBank/DDBJ whole genome shotgun (WGS) entry which is preliminary data.</text>
</comment>
<dbReference type="SMART" id="SM00028">
    <property type="entry name" value="TPR"/>
    <property type="match status" value="7"/>
</dbReference>
<reference evidence="6" key="1">
    <citation type="submission" date="2017-05" db="EMBL/GenBank/DDBJ databases">
        <authorList>
            <person name="Barney B.M."/>
        </authorList>
    </citation>
    <scope>NUCLEOTIDE SEQUENCE [LARGE SCALE GENOMIC DNA]</scope>
    <source>
        <strain evidence="6">PSBB022</strain>
    </source>
</reference>
<evidence type="ECO:0000313" key="6">
    <source>
        <dbReference type="Proteomes" id="UP000216101"/>
    </source>
</evidence>
<evidence type="ECO:0000313" key="5">
    <source>
        <dbReference type="EMBL" id="OZY86711.1"/>
    </source>
</evidence>
<keyword evidence="4" id="KW-0732">Signal</keyword>
<name>A0A266QBG3_9GAMM</name>
<dbReference type="Gene3D" id="1.25.40.10">
    <property type="entry name" value="Tetratricopeptide repeat domain"/>
    <property type="match status" value="2"/>
</dbReference>
<feature type="repeat" description="TPR" evidence="3">
    <location>
        <begin position="193"/>
        <end position="226"/>
    </location>
</feature>
<dbReference type="PANTHER" id="PTHR44943:SF8">
    <property type="entry name" value="TPR REPEAT-CONTAINING PROTEIN MJ0263"/>
    <property type="match status" value="1"/>
</dbReference>
<proteinExistence type="predicted"/>
<feature type="signal peptide" evidence="4">
    <location>
        <begin position="1"/>
        <end position="30"/>
    </location>
</feature>
<sequence length="579" mass="65688">MIKHRPLILSSMTLYWVLSGCSLQASRSVAAVDQAPAIVSPDAEVHVQIPARPFPTETLYSLLTAEIAGSRAQYDLALGNYVQQARETRDPQVAERATLIARYVSNYPTALEMAKLWANEAPHNQDALANASLAHLQLGQLHEAFDYSRRLLDEGGEPLFQNIAASAASIEDDARNRLLDDFRQELERHPEDEQLLVGTGILLQQNGEYDKAMQQVHKTLKLHPRSIPAAILEANLLHQLKRDQEAITKMANLLEFYPENTSLRQQYARILTRYDMALAQEQFSILSQQLPANGDMLLSLGIIALERRDLETAHNAFEELLNRDQHIATAHYYLGRMAEASNDLQEAIIHYLQVNGGNDFLSATLQLLDIFVRQEDFLSAEQHMNRVRLRYPDQSEALYVLHGQTLIKHEHLQQAEQVLNEGLANFPTSTRLLFTRAMLNNERQRLPATERDLRQILKQDSDNVAALNSLGYILADSTQRYSEAYELLEKALQLKPDDAAIIDSMGWLHYRTGKYPDALNLLRQAYEAAPNAEIGAHLGEVLWVIGDKEEARRIWREAQQREPDSDTIRETLDRLKADL</sequence>
<dbReference type="AlphaFoldDB" id="A0A266QBG3"/>
<dbReference type="EMBL" id="NHNI01000001">
    <property type="protein sequence ID" value="OZY86711.1"/>
    <property type="molecule type" value="Genomic_DNA"/>
</dbReference>
<dbReference type="Pfam" id="PF13424">
    <property type="entry name" value="TPR_12"/>
    <property type="match status" value="1"/>
</dbReference>
<dbReference type="PROSITE" id="PS51257">
    <property type="entry name" value="PROKAR_LIPOPROTEIN"/>
    <property type="match status" value="1"/>
</dbReference>
<dbReference type="Pfam" id="PF13432">
    <property type="entry name" value="TPR_16"/>
    <property type="match status" value="1"/>
</dbReference>
<keyword evidence="6" id="KW-1185">Reference proteome</keyword>
<dbReference type="PANTHER" id="PTHR44943">
    <property type="entry name" value="CELLULOSE SYNTHASE OPERON PROTEIN C"/>
    <property type="match status" value="1"/>
</dbReference>
<dbReference type="PROSITE" id="PS50005">
    <property type="entry name" value="TPR"/>
    <property type="match status" value="2"/>
</dbReference>
<dbReference type="Proteomes" id="UP000216101">
    <property type="component" value="Unassembled WGS sequence"/>
</dbReference>
<keyword evidence="1" id="KW-0677">Repeat</keyword>
<protein>
    <recommendedName>
        <fullName evidence="7">Tetratricopeptide repeat-like domain-containing protein</fullName>
    </recommendedName>
</protein>
<gene>
    <name evidence="5" type="ORF">CBP51_06765</name>
</gene>
<dbReference type="SUPFAM" id="SSF48452">
    <property type="entry name" value="TPR-like"/>
    <property type="match status" value="2"/>
</dbReference>
<evidence type="ECO:0000256" key="1">
    <source>
        <dbReference type="ARBA" id="ARBA00022737"/>
    </source>
</evidence>
<evidence type="ECO:0000256" key="4">
    <source>
        <dbReference type="SAM" id="SignalP"/>
    </source>
</evidence>
<feature type="chain" id="PRO_5012379425" description="Tetratricopeptide repeat-like domain-containing protein" evidence="4">
    <location>
        <begin position="31"/>
        <end position="579"/>
    </location>
</feature>
<evidence type="ECO:0000256" key="3">
    <source>
        <dbReference type="PROSITE-ProRule" id="PRU00339"/>
    </source>
</evidence>
<dbReference type="InterPro" id="IPR011990">
    <property type="entry name" value="TPR-like_helical_dom_sf"/>
</dbReference>
<keyword evidence="2 3" id="KW-0802">TPR repeat</keyword>
<organism evidence="5 6">
    <name type="scientific">Cellvibrio mixtus</name>
    <dbReference type="NCBI Taxonomy" id="39650"/>
    <lineage>
        <taxon>Bacteria</taxon>
        <taxon>Pseudomonadati</taxon>
        <taxon>Pseudomonadota</taxon>
        <taxon>Gammaproteobacteria</taxon>
        <taxon>Cellvibrionales</taxon>
        <taxon>Cellvibrionaceae</taxon>
        <taxon>Cellvibrio</taxon>
    </lineage>
</organism>
<accession>A0A266QBG3</accession>
<dbReference type="InterPro" id="IPR051685">
    <property type="entry name" value="Ycf3/AcsC/BcsC/TPR_MFPF"/>
</dbReference>
<dbReference type="InterPro" id="IPR019734">
    <property type="entry name" value="TPR_rpt"/>
</dbReference>
<evidence type="ECO:0008006" key="7">
    <source>
        <dbReference type="Google" id="ProtNLM"/>
    </source>
</evidence>